<dbReference type="Proteomes" id="UP000003113">
    <property type="component" value="Unassembled WGS sequence"/>
</dbReference>
<dbReference type="AlphaFoldDB" id="H0FER5"/>
<dbReference type="Gene3D" id="1.25.40.10">
    <property type="entry name" value="Tetratricopeptide repeat domain"/>
    <property type="match status" value="1"/>
</dbReference>
<protein>
    <submittedName>
        <fullName evidence="1">Virulence protein SciE type</fullName>
    </submittedName>
</protein>
<dbReference type="eggNOG" id="COG4455">
    <property type="taxonomic scope" value="Bacteria"/>
</dbReference>
<dbReference type="InterPro" id="IPR011990">
    <property type="entry name" value="TPR-like_helical_dom_sf"/>
</dbReference>
<reference evidence="1 2" key="1">
    <citation type="journal article" date="2012" name="J. Bacteriol.">
        <title>Genome sequence of the highly efficient arsenite-oxidizing bacterium Achromobacter arsenitoxydans SY8.</title>
        <authorList>
            <person name="Li X."/>
            <person name="Hu Y."/>
            <person name="Gong J."/>
            <person name="Lin Y."/>
            <person name="Johnstone L."/>
            <person name="Rensing C."/>
            <person name="Wang G."/>
        </authorList>
    </citation>
    <scope>NUCLEOTIDE SEQUENCE [LARGE SCALE GENOMIC DNA]</scope>
    <source>
        <strain evidence="1 2">SY8</strain>
    </source>
</reference>
<dbReference type="Pfam" id="PF07024">
    <property type="entry name" value="ImpE"/>
    <property type="match status" value="1"/>
</dbReference>
<gene>
    <name evidence="1" type="ORF">KYC_26397</name>
</gene>
<dbReference type="OrthoDB" id="5416084at2"/>
<keyword evidence="2" id="KW-1185">Reference proteome</keyword>
<sequence>MPPIDDQIAKPRDSLRHLLGGRTLAAAIDDAAIQLRKQPAHVSLRWLLFQLLCLEGDWPRALKQLQVWASLDTDHLREAQMLRELLRAESYRAEVMKGRKQPGWLDEPPAWTSLLSQAAAALAGAHPEYADDLRRRALDNAPDAPGHANPGTGFSWISDSDTRLGPICELMFSGGYRWVPFACIASLSFPPVARALDLIWRPCKVTLHDNTVLSTYMPSRYPLIQGETDAQKLGAVTVWHDRSETTVTGVGQRTWITDSGEIGMLNVLSMHFEGQSIEVA</sequence>
<dbReference type="SUPFAM" id="SSF144059">
    <property type="entry name" value="ImpE-like"/>
    <property type="match status" value="1"/>
</dbReference>
<dbReference type="PATRIC" id="fig|477184.5.peg.5179"/>
<dbReference type="PIRSF" id="PIRSF029288">
    <property type="entry name" value="SciE_ImpE"/>
    <property type="match status" value="1"/>
</dbReference>
<dbReference type="STRING" id="477184.KYC_26397"/>
<dbReference type="EMBL" id="AGUF01000086">
    <property type="protein sequence ID" value="EHK63216.1"/>
    <property type="molecule type" value="Genomic_DNA"/>
</dbReference>
<accession>H0FER5</accession>
<comment type="caution">
    <text evidence="1">The sequence shown here is derived from an EMBL/GenBank/DDBJ whole genome shotgun (WGS) entry which is preliminary data.</text>
</comment>
<evidence type="ECO:0000313" key="2">
    <source>
        <dbReference type="Proteomes" id="UP000003113"/>
    </source>
</evidence>
<dbReference type="RefSeq" id="WP_008168131.1">
    <property type="nucleotide sequence ID" value="NZ_AGUF01000086.1"/>
</dbReference>
<name>H0FER5_9BURK</name>
<evidence type="ECO:0000313" key="1">
    <source>
        <dbReference type="EMBL" id="EHK63216.1"/>
    </source>
</evidence>
<proteinExistence type="predicted"/>
<dbReference type="InterPro" id="IPR009211">
    <property type="entry name" value="TagJ"/>
</dbReference>
<organism evidence="1 2">
    <name type="scientific">Achromobacter arsenitoxydans SY8</name>
    <dbReference type="NCBI Taxonomy" id="477184"/>
    <lineage>
        <taxon>Bacteria</taxon>
        <taxon>Pseudomonadati</taxon>
        <taxon>Pseudomonadota</taxon>
        <taxon>Betaproteobacteria</taxon>
        <taxon>Burkholderiales</taxon>
        <taxon>Alcaligenaceae</taxon>
        <taxon>Achromobacter</taxon>
    </lineage>
</organism>